<name>D6GVG9_PARA5</name>
<dbReference type="AlphaFoldDB" id="D6GVG9"/>
<feature type="transmembrane region" description="Helical" evidence="9">
    <location>
        <begin position="117"/>
        <end position="139"/>
    </location>
</feature>
<gene>
    <name evidence="10" type="ORF">BJBARM5_0482</name>
</gene>
<feature type="region of interest" description="Disordered" evidence="8">
    <location>
        <begin position="1"/>
        <end position="62"/>
    </location>
</feature>
<feature type="compositionally biased region" description="Polar residues" evidence="8">
    <location>
        <begin position="26"/>
        <end position="47"/>
    </location>
</feature>
<evidence type="ECO:0000256" key="2">
    <source>
        <dbReference type="ARBA" id="ARBA00022692"/>
    </source>
</evidence>
<feature type="compositionally biased region" description="Basic and acidic residues" evidence="8">
    <location>
        <begin position="1"/>
        <end position="25"/>
    </location>
</feature>
<evidence type="ECO:0000256" key="6">
    <source>
        <dbReference type="ARBA" id="ARBA00023136"/>
    </source>
</evidence>
<evidence type="ECO:0000256" key="3">
    <source>
        <dbReference type="ARBA" id="ARBA00022927"/>
    </source>
</evidence>
<protein>
    <submittedName>
        <fullName evidence="10">Protein translocase SEC61 complex, gamma subunit</fullName>
    </submittedName>
</protein>
<dbReference type="EMBL" id="GG745553">
    <property type="protein sequence ID" value="EFD92807.1"/>
    <property type="molecule type" value="Genomic_DNA"/>
</dbReference>
<dbReference type="Pfam" id="PF00584">
    <property type="entry name" value="SecE"/>
    <property type="match status" value="1"/>
</dbReference>
<dbReference type="Gene3D" id="1.20.5.820">
    <property type="entry name" value="Preprotein translocase SecE subunit"/>
    <property type="match status" value="1"/>
</dbReference>
<dbReference type="InterPro" id="IPR023391">
    <property type="entry name" value="Prot_translocase_SecE_dom_sf"/>
</dbReference>
<evidence type="ECO:0000256" key="4">
    <source>
        <dbReference type="ARBA" id="ARBA00022989"/>
    </source>
</evidence>
<keyword evidence="1" id="KW-0813">Transport</keyword>
<keyword evidence="5" id="KW-0811">Translocation</keyword>
<dbReference type="GO" id="GO:0012505">
    <property type="term" value="C:endomembrane system"/>
    <property type="evidence" value="ECO:0007669"/>
    <property type="project" value="UniProtKB-SubCell"/>
</dbReference>
<keyword evidence="2 9" id="KW-0812">Transmembrane</keyword>
<evidence type="ECO:0000256" key="7">
    <source>
        <dbReference type="ARBA" id="ARBA00037847"/>
    </source>
</evidence>
<evidence type="ECO:0000256" key="1">
    <source>
        <dbReference type="ARBA" id="ARBA00022448"/>
    </source>
</evidence>
<dbReference type="Proteomes" id="UP000009376">
    <property type="component" value="Unassembled WGS sequence"/>
</dbReference>
<evidence type="ECO:0000256" key="9">
    <source>
        <dbReference type="SAM" id="Phobius"/>
    </source>
</evidence>
<dbReference type="NCBIfam" id="TIGR00327">
    <property type="entry name" value="secE_euk_arch"/>
    <property type="match status" value="1"/>
</dbReference>
<reference evidence="10 11" key="1">
    <citation type="journal article" date="2010" name="Proc. Natl. Acad. Sci. U.S.A.">
        <title>Enigmatic, ultrasmall, uncultivated Archaea.</title>
        <authorList>
            <person name="Baker B.J."/>
            <person name="Comolli L.R."/>
            <person name="Dick G.J."/>
            <person name="Hauser L.J."/>
            <person name="Hyatt D."/>
            <person name="Dill B.D."/>
            <person name="Land M.L."/>
            <person name="Verberkmoes N.C."/>
            <person name="Hettich R.L."/>
            <person name="Banfield J.F."/>
        </authorList>
    </citation>
    <scope>NUCLEOTIDE SEQUENCE [LARGE SCALE GENOMIC DNA]</scope>
</reference>
<proteinExistence type="predicted"/>
<dbReference type="GO" id="GO:0006886">
    <property type="term" value="P:intracellular protein transport"/>
    <property type="evidence" value="ECO:0007669"/>
    <property type="project" value="InterPro"/>
</dbReference>
<dbReference type="GO" id="GO:0006605">
    <property type="term" value="P:protein targeting"/>
    <property type="evidence" value="ECO:0007669"/>
    <property type="project" value="InterPro"/>
</dbReference>
<accession>D6GVG9</accession>
<dbReference type="InterPro" id="IPR001901">
    <property type="entry name" value="Translocase_SecE/Sec61-g"/>
</dbReference>
<comment type="subcellular location">
    <subcellularLocation>
        <location evidence="7">Endomembrane system</location>
        <topology evidence="7">Single-pass membrane protein</topology>
    </subcellularLocation>
</comment>
<dbReference type="GO" id="GO:0008320">
    <property type="term" value="F:protein transmembrane transporter activity"/>
    <property type="evidence" value="ECO:0007669"/>
    <property type="project" value="InterPro"/>
</dbReference>
<evidence type="ECO:0000256" key="5">
    <source>
        <dbReference type="ARBA" id="ARBA00023010"/>
    </source>
</evidence>
<keyword evidence="6 9" id="KW-0472">Membrane</keyword>
<evidence type="ECO:0000313" key="11">
    <source>
        <dbReference type="Proteomes" id="UP000009376"/>
    </source>
</evidence>
<organism evidence="10 11">
    <name type="scientific">Candidatus Parvarchaeum acidophilus ARMAN-5</name>
    <dbReference type="NCBI Taxonomy" id="662762"/>
    <lineage>
        <taxon>Archaea</taxon>
        <taxon>Candidatus Parvarchaeota</taxon>
        <taxon>Candidatus Parvarchaeum</taxon>
    </lineage>
</organism>
<keyword evidence="3" id="KW-0653">Protein transport</keyword>
<dbReference type="SUPFAM" id="SSF103456">
    <property type="entry name" value="Preprotein translocase SecE subunit"/>
    <property type="match status" value="1"/>
</dbReference>
<sequence length="142" mass="16371">MDENRSLGDVNNTEKDITAVKEDSNNKPQETQNVSSQASQQPTVDTNQKQEPKKVEVQSTPKTAIKKKRRFHLYHIKNAVKKAHPLNIKAKLEHYKFEYSRILHLARKPTKQEFKELSIMVIIGTFIIGAIGFIIQMIIQFI</sequence>
<dbReference type="GO" id="GO:0016020">
    <property type="term" value="C:membrane"/>
    <property type="evidence" value="ECO:0007669"/>
    <property type="project" value="InterPro"/>
</dbReference>
<keyword evidence="4 9" id="KW-1133">Transmembrane helix</keyword>
<evidence type="ECO:0000256" key="8">
    <source>
        <dbReference type="SAM" id="MobiDB-lite"/>
    </source>
</evidence>
<dbReference type="InterPro" id="IPR008158">
    <property type="entry name" value="Translocase_Sec61-g"/>
</dbReference>
<evidence type="ECO:0000313" key="10">
    <source>
        <dbReference type="EMBL" id="EFD92807.1"/>
    </source>
</evidence>